<evidence type="ECO:0000256" key="2">
    <source>
        <dbReference type="SAM" id="Phobius"/>
    </source>
</evidence>
<feature type="region of interest" description="Disordered" evidence="1">
    <location>
        <begin position="243"/>
        <end position="328"/>
    </location>
</feature>
<keyword evidence="2" id="KW-1133">Transmembrane helix</keyword>
<feature type="compositionally biased region" description="Polar residues" evidence="1">
    <location>
        <begin position="291"/>
        <end position="305"/>
    </location>
</feature>
<name>A0A6A6HS25_9PLEO</name>
<feature type="transmembrane region" description="Helical" evidence="2">
    <location>
        <begin position="126"/>
        <end position="148"/>
    </location>
</feature>
<keyword evidence="4" id="KW-1185">Reference proteome</keyword>
<protein>
    <submittedName>
        <fullName evidence="3">Uncharacterized protein</fullName>
    </submittedName>
</protein>
<feature type="transmembrane region" description="Helical" evidence="2">
    <location>
        <begin position="31"/>
        <end position="53"/>
    </location>
</feature>
<keyword evidence="2" id="KW-0812">Transmembrane</keyword>
<keyword evidence="2" id="KW-0472">Membrane</keyword>
<sequence>MFFHLLHLYDNMNFSTRALPYKSHPLYKLRIATLITAVVGSFLNIFAILGLIYNDSDRIPYFLFSFVLLFISLTFVLHDLNTYAASRASNGPAQAHGSKSAPEPQLQPRPAEDPEWPSKRLVITDLVLAILLQWLFWVAFFAIVSGYHRYYRSGSETIEAYANLANFAASIEHAIAFWKELLARKRAAWQRDAEARPCEGCGHVNHAATEASQSAAATAPAHGEVGLAGPSFLGHFGKGNITLPKWARGPNAGPYKDEERDIENEAAEATADEPLLVTPDESTAEAGGPSGSSQGYGTLDQSVESVGSVPETVVRKKDKGKKRQIEVE</sequence>
<dbReference type="AlphaFoldDB" id="A0A6A6HS25"/>
<reference evidence="3" key="1">
    <citation type="journal article" date="2020" name="Stud. Mycol.">
        <title>101 Dothideomycetes genomes: a test case for predicting lifestyles and emergence of pathogens.</title>
        <authorList>
            <person name="Haridas S."/>
            <person name="Albert R."/>
            <person name="Binder M."/>
            <person name="Bloem J."/>
            <person name="Labutti K."/>
            <person name="Salamov A."/>
            <person name="Andreopoulos B."/>
            <person name="Baker S."/>
            <person name="Barry K."/>
            <person name="Bills G."/>
            <person name="Bluhm B."/>
            <person name="Cannon C."/>
            <person name="Castanera R."/>
            <person name="Culley D."/>
            <person name="Daum C."/>
            <person name="Ezra D."/>
            <person name="Gonzalez J."/>
            <person name="Henrissat B."/>
            <person name="Kuo A."/>
            <person name="Liang C."/>
            <person name="Lipzen A."/>
            <person name="Lutzoni F."/>
            <person name="Magnuson J."/>
            <person name="Mondo S."/>
            <person name="Nolan M."/>
            <person name="Ohm R."/>
            <person name="Pangilinan J."/>
            <person name="Park H.-J."/>
            <person name="Ramirez L."/>
            <person name="Alfaro M."/>
            <person name="Sun H."/>
            <person name="Tritt A."/>
            <person name="Yoshinaga Y."/>
            <person name="Zwiers L.-H."/>
            <person name="Turgeon B."/>
            <person name="Goodwin S."/>
            <person name="Spatafora J."/>
            <person name="Crous P."/>
            <person name="Grigoriev I."/>
        </authorList>
    </citation>
    <scope>NUCLEOTIDE SEQUENCE</scope>
    <source>
        <strain evidence="3">CBS 122368</strain>
    </source>
</reference>
<feature type="region of interest" description="Disordered" evidence="1">
    <location>
        <begin position="91"/>
        <end position="113"/>
    </location>
</feature>
<dbReference type="GeneID" id="54573898"/>
<dbReference type="Proteomes" id="UP000800094">
    <property type="component" value="Unassembled WGS sequence"/>
</dbReference>
<proteinExistence type="predicted"/>
<accession>A0A6A6HS25</accession>
<gene>
    <name evidence="3" type="ORF">BU26DRAFT_203806</name>
</gene>
<evidence type="ECO:0000313" key="3">
    <source>
        <dbReference type="EMBL" id="KAF2240632.1"/>
    </source>
</evidence>
<dbReference type="OrthoDB" id="3870692at2759"/>
<evidence type="ECO:0000256" key="1">
    <source>
        <dbReference type="SAM" id="MobiDB-lite"/>
    </source>
</evidence>
<dbReference type="EMBL" id="ML987216">
    <property type="protein sequence ID" value="KAF2240632.1"/>
    <property type="molecule type" value="Genomic_DNA"/>
</dbReference>
<organism evidence="3 4">
    <name type="scientific">Trematosphaeria pertusa</name>
    <dbReference type="NCBI Taxonomy" id="390896"/>
    <lineage>
        <taxon>Eukaryota</taxon>
        <taxon>Fungi</taxon>
        <taxon>Dikarya</taxon>
        <taxon>Ascomycota</taxon>
        <taxon>Pezizomycotina</taxon>
        <taxon>Dothideomycetes</taxon>
        <taxon>Pleosporomycetidae</taxon>
        <taxon>Pleosporales</taxon>
        <taxon>Massarineae</taxon>
        <taxon>Trematosphaeriaceae</taxon>
        <taxon>Trematosphaeria</taxon>
    </lineage>
</organism>
<evidence type="ECO:0000313" key="4">
    <source>
        <dbReference type="Proteomes" id="UP000800094"/>
    </source>
</evidence>
<dbReference type="RefSeq" id="XP_033675636.1">
    <property type="nucleotide sequence ID" value="XM_033820568.1"/>
</dbReference>
<feature type="transmembrane region" description="Helical" evidence="2">
    <location>
        <begin position="59"/>
        <end position="77"/>
    </location>
</feature>